<feature type="signal peptide" evidence="2">
    <location>
        <begin position="1"/>
        <end position="23"/>
    </location>
</feature>
<organism evidence="3 4">
    <name type="scientific">Parathermosynechococcus lividus PCC 6715</name>
    <dbReference type="NCBI Taxonomy" id="1917166"/>
    <lineage>
        <taxon>Bacteria</taxon>
        <taxon>Bacillati</taxon>
        <taxon>Cyanobacteriota</taxon>
        <taxon>Cyanophyceae</taxon>
        <taxon>Acaryochloridales</taxon>
        <taxon>Thermosynechococcaceae</taxon>
        <taxon>Parathermosynechococcus</taxon>
    </lineage>
</organism>
<dbReference type="EMBL" id="CP018092">
    <property type="protein sequence ID" value="ATS17803.1"/>
    <property type="molecule type" value="Genomic_DNA"/>
</dbReference>
<protein>
    <recommendedName>
        <fullName evidence="5">Porin</fullName>
    </recommendedName>
</protein>
<evidence type="ECO:0000313" key="3">
    <source>
        <dbReference type="EMBL" id="ATS17803.1"/>
    </source>
</evidence>
<keyword evidence="2" id="KW-0732">Signal</keyword>
<name>A0A2D2Q012_PARLV</name>
<feature type="region of interest" description="Disordered" evidence="1">
    <location>
        <begin position="39"/>
        <end position="66"/>
    </location>
</feature>
<proteinExistence type="predicted"/>
<evidence type="ECO:0008006" key="5">
    <source>
        <dbReference type="Google" id="ProtNLM"/>
    </source>
</evidence>
<reference evidence="3 4" key="1">
    <citation type="submission" date="2016-11" db="EMBL/GenBank/DDBJ databases">
        <title>Complete genome sequence of thermophilic cyanobacteria strain Synechococcus sp. PCC6715.</title>
        <authorList>
            <person name="Tang J."/>
            <person name="Daroch M."/>
            <person name="Liang Y."/>
            <person name="Jiang D."/>
            <person name="Shah M."/>
        </authorList>
    </citation>
    <scope>NUCLEOTIDE SEQUENCE [LARGE SCALE GENOMIC DNA]</scope>
    <source>
        <strain evidence="3 4">PCC 6715</strain>
    </source>
</reference>
<reference evidence="4" key="2">
    <citation type="journal article" date="2022" name="Front. Microbiol.">
        <title>Comparative Genomic Analysis Revealed Distinct Molecular Components and Organization of CO2-Concentrating Mechanism in Thermophilic Cyanobacteria.</title>
        <authorList>
            <person name="Tang J."/>
            <person name="Zhou H."/>
            <person name="Yao D."/>
            <person name="Riaz S."/>
            <person name="You D."/>
            <person name="Klepacz-Smolka A."/>
            <person name="Daroch M."/>
        </authorList>
    </citation>
    <scope>NUCLEOTIDE SEQUENCE [LARGE SCALE GENOMIC DNA]</scope>
    <source>
        <strain evidence="4">PCC 6715</strain>
    </source>
</reference>
<dbReference type="RefSeq" id="WP_099798159.1">
    <property type="nucleotide sequence ID" value="NZ_CP018092.1"/>
</dbReference>
<evidence type="ECO:0000313" key="4">
    <source>
        <dbReference type="Proteomes" id="UP000231057"/>
    </source>
</evidence>
<accession>A0A2D2Q012</accession>
<evidence type="ECO:0000256" key="2">
    <source>
        <dbReference type="SAM" id="SignalP"/>
    </source>
</evidence>
<dbReference type="OrthoDB" id="494228at2"/>
<keyword evidence="4" id="KW-1185">Reference proteome</keyword>
<evidence type="ECO:0000256" key="1">
    <source>
        <dbReference type="SAM" id="MobiDB-lite"/>
    </source>
</evidence>
<dbReference type="AlphaFoldDB" id="A0A2D2Q012"/>
<dbReference type="Proteomes" id="UP000231057">
    <property type="component" value="Chromosome"/>
</dbReference>
<dbReference type="KEGG" id="slw:BRW62_02500"/>
<sequence>MSRKWTLAIGLGTAFLVPVAAVAQPNAPQWQIEAAPSTSPTFEVAPTPATVPQWQTTPPPATERTWQQPTPEELAQPILPPVAEEPTPALVVVEEPAFRIPPLMRPPTRLFNLETANILLEQTAELRGGIRNYDPKVAGGGGGLQTFFGSIDYAFNDRLQLSISGNYFDDPLGRLVNGLQPDVQFGAIAGGLKYQVYRNDTVAVALAGSVEAVRVRSDNFLFVPGADVVSTWTVAASLQAPITYTLNPQLQWHFTPNLTYFPDTINNGADFYGTNFNFGTGLSWQPHPRFNLFADLNMPVGPGGNAVRSSNGAIVNLPVWSAGFRILVNPSVSLDLAATNAFGITPATRTLAFLPGADQVGVMAGLSYTPNIGPDFAPPFLASFRRGPRQPLSDRDRQLILDGITLTSASTLDPGMFRFKGNTGTVGTGVNVGFGLAYDAQFAVAIEQFERGETLIENLNYSGNLQLGLAAKLRFLDQTQGDPFSLAFQGSFNRGIAQGGGSSRSIGGLELAFMFQPTEPVALYFNPKLGLFNPNQQLVAGIGMGVNVEVVRNVQLIAEATPVFGETGVFSAGLRYVIPQWGLGIDLYGSNAAGTSIPSGGLVGQGSPGVGVNLHWLFGGSSRRNDQE</sequence>
<feature type="chain" id="PRO_5013635668" description="Porin" evidence="2">
    <location>
        <begin position="24"/>
        <end position="628"/>
    </location>
</feature>
<gene>
    <name evidence="3" type="ORF">BRW62_02500</name>
</gene>